<dbReference type="InterPro" id="IPR010499">
    <property type="entry name" value="AraC_E-bd"/>
</dbReference>
<keyword evidence="1 3" id="KW-0238">DNA-binding</keyword>
<dbReference type="CDD" id="cd01107">
    <property type="entry name" value="HTH_BmrR"/>
    <property type="match status" value="1"/>
</dbReference>
<evidence type="ECO:0000313" key="3">
    <source>
        <dbReference type="EMBL" id="MBB6097484.1"/>
    </source>
</evidence>
<dbReference type="SMART" id="SM00422">
    <property type="entry name" value="HTH_MERR"/>
    <property type="match status" value="1"/>
</dbReference>
<dbReference type="Gene3D" id="3.20.80.10">
    <property type="entry name" value="Regulatory factor, effector binding domain"/>
    <property type="match status" value="1"/>
</dbReference>
<proteinExistence type="predicted"/>
<dbReference type="InterPro" id="IPR011256">
    <property type="entry name" value="Reg_factor_effector_dom_sf"/>
</dbReference>
<dbReference type="SMART" id="SM00871">
    <property type="entry name" value="AraC_E_bind"/>
    <property type="match status" value="1"/>
</dbReference>
<sequence>MIPLLSIGRFAQMTRLSVKQLRHYDELGLLTPAFVDPDSGYRYYAPAQALEAENVRRLRAAAMPLEDIRAWLRAADAAQRSALVARHRQRIEAQLEAGRRALEDLERWERGAAAYAVELRPLPESRVLGLRLRLPPEEVWARAGAAYTELYARAGRAGTQVVGPPLALFFEPYPGLENLEVELALPLGGGGGAAEARELPGGLAAVTWHVGPYDTIGAAYAALAGWFGERGQQPGSPLREVYLRGPGEAESPQAYRTELIWPLA</sequence>
<evidence type="ECO:0000313" key="4">
    <source>
        <dbReference type="Proteomes" id="UP000569951"/>
    </source>
</evidence>
<dbReference type="Pfam" id="PF13411">
    <property type="entry name" value="MerR_1"/>
    <property type="match status" value="1"/>
</dbReference>
<dbReference type="GO" id="GO:0003700">
    <property type="term" value="F:DNA-binding transcription factor activity"/>
    <property type="evidence" value="ECO:0007669"/>
    <property type="project" value="InterPro"/>
</dbReference>
<dbReference type="PROSITE" id="PS00552">
    <property type="entry name" value="HTH_MERR_1"/>
    <property type="match status" value="1"/>
</dbReference>
<evidence type="ECO:0000256" key="1">
    <source>
        <dbReference type="ARBA" id="ARBA00023125"/>
    </source>
</evidence>
<dbReference type="EMBL" id="JACHHG010000003">
    <property type="protein sequence ID" value="MBB6097484.1"/>
    <property type="molecule type" value="Genomic_DNA"/>
</dbReference>
<dbReference type="Proteomes" id="UP000569951">
    <property type="component" value="Unassembled WGS sequence"/>
</dbReference>
<dbReference type="SUPFAM" id="SSF55136">
    <property type="entry name" value="Probable bacterial effector-binding domain"/>
    <property type="match status" value="1"/>
</dbReference>
<dbReference type="InterPro" id="IPR047057">
    <property type="entry name" value="MerR_fam"/>
</dbReference>
<name>A0A841HXV9_9DEIO</name>
<protein>
    <submittedName>
        <fullName evidence="3">DNA-binding transcriptional MerR regulator</fullName>
    </submittedName>
</protein>
<organism evidence="3 4">
    <name type="scientific">Deinobacterium chartae</name>
    <dbReference type="NCBI Taxonomy" id="521158"/>
    <lineage>
        <taxon>Bacteria</taxon>
        <taxon>Thermotogati</taxon>
        <taxon>Deinococcota</taxon>
        <taxon>Deinococci</taxon>
        <taxon>Deinococcales</taxon>
        <taxon>Deinococcaceae</taxon>
        <taxon>Deinobacterium</taxon>
    </lineage>
</organism>
<feature type="domain" description="HTH merR-type" evidence="2">
    <location>
        <begin position="4"/>
        <end position="74"/>
    </location>
</feature>
<dbReference type="RefSeq" id="WP_183984979.1">
    <property type="nucleotide sequence ID" value="NZ_JACHHG010000003.1"/>
</dbReference>
<dbReference type="PANTHER" id="PTHR30204">
    <property type="entry name" value="REDOX-CYCLING DRUG-SENSING TRANSCRIPTIONAL ACTIVATOR SOXR"/>
    <property type="match status" value="1"/>
</dbReference>
<dbReference type="SUPFAM" id="SSF46955">
    <property type="entry name" value="Putative DNA-binding domain"/>
    <property type="match status" value="1"/>
</dbReference>
<evidence type="ECO:0000259" key="2">
    <source>
        <dbReference type="PROSITE" id="PS50937"/>
    </source>
</evidence>
<comment type="caution">
    <text evidence="3">The sequence shown here is derived from an EMBL/GenBank/DDBJ whole genome shotgun (WGS) entry which is preliminary data.</text>
</comment>
<accession>A0A841HXV9</accession>
<dbReference type="PROSITE" id="PS50937">
    <property type="entry name" value="HTH_MERR_2"/>
    <property type="match status" value="1"/>
</dbReference>
<dbReference type="Pfam" id="PF06445">
    <property type="entry name" value="GyrI-like"/>
    <property type="match status" value="1"/>
</dbReference>
<gene>
    <name evidence="3" type="ORF">HNR42_000901</name>
</gene>
<dbReference type="InterPro" id="IPR029442">
    <property type="entry name" value="GyrI-like"/>
</dbReference>
<dbReference type="Gene3D" id="1.10.1660.10">
    <property type="match status" value="1"/>
</dbReference>
<reference evidence="3 4" key="1">
    <citation type="submission" date="2020-08" db="EMBL/GenBank/DDBJ databases">
        <title>Genomic Encyclopedia of Type Strains, Phase IV (KMG-IV): sequencing the most valuable type-strain genomes for metagenomic binning, comparative biology and taxonomic classification.</title>
        <authorList>
            <person name="Goeker M."/>
        </authorList>
    </citation>
    <scope>NUCLEOTIDE SEQUENCE [LARGE SCALE GENOMIC DNA]</scope>
    <source>
        <strain evidence="3 4">DSM 21458</strain>
    </source>
</reference>
<dbReference type="InterPro" id="IPR009061">
    <property type="entry name" value="DNA-bd_dom_put_sf"/>
</dbReference>
<keyword evidence="4" id="KW-1185">Reference proteome</keyword>
<dbReference type="AlphaFoldDB" id="A0A841HXV9"/>
<dbReference type="PANTHER" id="PTHR30204:SF97">
    <property type="entry name" value="MERR FAMILY REGULATORY PROTEIN"/>
    <property type="match status" value="1"/>
</dbReference>
<dbReference type="InterPro" id="IPR000551">
    <property type="entry name" value="MerR-type_HTH_dom"/>
</dbReference>
<dbReference type="GO" id="GO:0003677">
    <property type="term" value="F:DNA binding"/>
    <property type="evidence" value="ECO:0007669"/>
    <property type="project" value="UniProtKB-KW"/>
</dbReference>